<protein>
    <submittedName>
        <fullName evidence="1">Uncharacterized protein</fullName>
    </submittedName>
</protein>
<reference evidence="1 2" key="1">
    <citation type="journal article" date="2022" name="Plant J.">
        <title>Strategies of tolerance reflected in two North American maple genomes.</title>
        <authorList>
            <person name="McEvoy S.L."/>
            <person name="Sezen U.U."/>
            <person name="Trouern-Trend A."/>
            <person name="McMahon S.M."/>
            <person name="Schaberg P.G."/>
            <person name="Yang J."/>
            <person name="Wegrzyn J.L."/>
            <person name="Swenson N.G."/>
        </authorList>
    </citation>
    <scope>NUCLEOTIDE SEQUENCE [LARGE SCALE GENOMIC DNA]</scope>
    <source>
        <strain evidence="1">91603</strain>
    </source>
</reference>
<evidence type="ECO:0000313" key="1">
    <source>
        <dbReference type="EMBL" id="KAI9198716.1"/>
    </source>
</evidence>
<dbReference type="Proteomes" id="UP001064489">
    <property type="component" value="Chromosome 13"/>
</dbReference>
<dbReference type="EMBL" id="JAJSOW010000002">
    <property type="protein sequence ID" value="KAI9198716.1"/>
    <property type="molecule type" value="Genomic_DNA"/>
</dbReference>
<comment type="caution">
    <text evidence="1">The sequence shown here is derived from an EMBL/GenBank/DDBJ whole genome shotgun (WGS) entry which is preliminary data.</text>
</comment>
<sequence>MSTAWVTKVWVAHSCPGGRWPVSGNPFSAYWSCSPYFSSSSTTIMSDRWPLLFSFLRFAFLAVVVSDFVAPCCYSPTIPIRSGLVCFRPLQRASLTLHGLVEDPMFSKASLNSLPLTSFAPVCGKGMIPSSSGWCNLSTRDHFLFKV</sequence>
<dbReference type="AlphaFoldDB" id="A0AAD5JG36"/>
<name>A0AAD5JG36_ACENE</name>
<organism evidence="1 2">
    <name type="scientific">Acer negundo</name>
    <name type="common">Box elder</name>
    <dbReference type="NCBI Taxonomy" id="4023"/>
    <lineage>
        <taxon>Eukaryota</taxon>
        <taxon>Viridiplantae</taxon>
        <taxon>Streptophyta</taxon>
        <taxon>Embryophyta</taxon>
        <taxon>Tracheophyta</taxon>
        <taxon>Spermatophyta</taxon>
        <taxon>Magnoliopsida</taxon>
        <taxon>eudicotyledons</taxon>
        <taxon>Gunneridae</taxon>
        <taxon>Pentapetalae</taxon>
        <taxon>rosids</taxon>
        <taxon>malvids</taxon>
        <taxon>Sapindales</taxon>
        <taxon>Sapindaceae</taxon>
        <taxon>Hippocastanoideae</taxon>
        <taxon>Acereae</taxon>
        <taxon>Acer</taxon>
    </lineage>
</organism>
<proteinExistence type="predicted"/>
<evidence type="ECO:0000313" key="2">
    <source>
        <dbReference type="Proteomes" id="UP001064489"/>
    </source>
</evidence>
<accession>A0AAD5JG36</accession>
<keyword evidence="2" id="KW-1185">Reference proteome</keyword>
<gene>
    <name evidence="1" type="ORF">LWI28_021064</name>
</gene>